<keyword evidence="5 10" id="KW-0863">Zinc-finger</keyword>
<feature type="compositionally biased region" description="Polar residues" evidence="11">
    <location>
        <begin position="508"/>
        <end position="521"/>
    </location>
</feature>
<feature type="compositionally biased region" description="Low complexity" evidence="11">
    <location>
        <begin position="116"/>
        <end position="125"/>
    </location>
</feature>
<evidence type="ECO:0000256" key="8">
    <source>
        <dbReference type="ARBA" id="ARBA00023306"/>
    </source>
</evidence>
<gene>
    <name evidence="14" type="ORF">MMEN_LOCUS19618</name>
</gene>
<evidence type="ECO:0000256" key="2">
    <source>
        <dbReference type="ARBA" id="ARBA00022553"/>
    </source>
</evidence>
<feature type="region of interest" description="Disordered" evidence="11">
    <location>
        <begin position="1"/>
        <end position="45"/>
    </location>
</feature>
<feature type="compositionally biased region" description="Polar residues" evidence="11">
    <location>
        <begin position="456"/>
        <end position="469"/>
    </location>
</feature>
<dbReference type="GO" id="GO:1901987">
    <property type="term" value="P:regulation of cell cycle phase transition"/>
    <property type="evidence" value="ECO:0007669"/>
    <property type="project" value="TreeGrafter"/>
</dbReference>
<dbReference type="PROSITE" id="PS51265">
    <property type="entry name" value="ZF_DBF4"/>
    <property type="match status" value="1"/>
</dbReference>
<evidence type="ECO:0000256" key="10">
    <source>
        <dbReference type="PROSITE-ProRule" id="PRU00600"/>
    </source>
</evidence>
<evidence type="ECO:0000313" key="15">
    <source>
        <dbReference type="Proteomes" id="UP000677803"/>
    </source>
</evidence>
<evidence type="ECO:0000313" key="14">
    <source>
        <dbReference type="EMBL" id="CAG6015448.1"/>
    </source>
</evidence>
<keyword evidence="7" id="KW-0539">Nucleus</keyword>
<reference evidence="14" key="1">
    <citation type="submission" date="2021-05" db="EMBL/GenBank/DDBJ databases">
        <authorList>
            <person name="Tigano A."/>
        </authorList>
    </citation>
    <scope>NUCLEOTIDE SEQUENCE</scope>
</reference>
<dbReference type="GO" id="GO:0008270">
    <property type="term" value="F:zinc ion binding"/>
    <property type="evidence" value="ECO:0007669"/>
    <property type="project" value="UniProtKB-KW"/>
</dbReference>
<keyword evidence="3" id="KW-0479">Metal-binding</keyword>
<evidence type="ECO:0000256" key="3">
    <source>
        <dbReference type="ARBA" id="ARBA00022723"/>
    </source>
</evidence>
<dbReference type="PROSITE" id="PS50172">
    <property type="entry name" value="BRCT"/>
    <property type="match status" value="1"/>
</dbReference>
<evidence type="ECO:0000256" key="9">
    <source>
        <dbReference type="ARBA" id="ARBA00040397"/>
    </source>
</evidence>
<dbReference type="GO" id="GO:0003676">
    <property type="term" value="F:nucleic acid binding"/>
    <property type="evidence" value="ECO:0007669"/>
    <property type="project" value="InterPro"/>
</dbReference>
<dbReference type="OrthoDB" id="21380at2759"/>
<feature type="compositionally biased region" description="Low complexity" evidence="11">
    <location>
        <begin position="480"/>
        <end position="489"/>
    </location>
</feature>
<feature type="domain" description="DBF4-type" evidence="13">
    <location>
        <begin position="308"/>
        <end position="356"/>
    </location>
</feature>
<dbReference type="AlphaFoldDB" id="A0A8S4BNG1"/>
<feature type="compositionally biased region" description="Basic residues" evidence="11">
    <location>
        <begin position="1"/>
        <end position="10"/>
    </location>
</feature>
<evidence type="ECO:0000256" key="6">
    <source>
        <dbReference type="ARBA" id="ARBA00022833"/>
    </source>
</evidence>
<comment type="caution">
    <text evidence="14">The sequence shown here is derived from an EMBL/GenBank/DDBJ whole genome shotgun (WGS) entry which is preliminary data.</text>
</comment>
<accession>A0A8S4BNG1</accession>
<feature type="region of interest" description="Disordered" evidence="11">
    <location>
        <begin position="277"/>
        <end position="307"/>
    </location>
</feature>
<protein>
    <recommendedName>
        <fullName evidence="9">Protein DBF4 homolog A</fullName>
    </recommendedName>
</protein>
<evidence type="ECO:0000256" key="4">
    <source>
        <dbReference type="ARBA" id="ARBA00022737"/>
    </source>
</evidence>
<feature type="compositionally biased region" description="Basic and acidic residues" evidence="11">
    <location>
        <begin position="433"/>
        <end position="443"/>
    </location>
</feature>
<proteinExistence type="predicted"/>
<organism evidence="14 15">
    <name type="scientific">Menidia menidia</name>
    <name type="common">Atlantic silverside</name>
    <dbReference type="NCBI Taxonomy" id="238744"/>
    <lineage>
        <taxon>Eukaryota</taxon>
        <taxon>Metazoa</taxon>
        <taxon>Chordata</taxon>
        <taxon>Craniata</taxon>
        <taxon>Vertebrata</taxon>
        <taxon>Euteleostomi</taxon>
        <taxon>Actinopterygii</taxon>
        <taxon>Neopterygii</taxon>
        <taxon>Teleostei</taxon>
        <taxon>Neoteleostei</taxon>
        <taxon>Acanthomorphata</taxon>
        <taxon>Ovalentaria</taxon>
        <taxon>Atherinomorphae</taxon>
        <taxon>Atheriniformes</taxon>
        <taxon>Atherinopsidae</taxon>
        <taxon>Menidiinae</taxon>
        <taxon>Menidia</taxon>
    </lineage>
</organism>
<feature type="compositionally biased region" description="Polar residues" evidence="11">
    <location>
        <begin position="11"/>
        <end position="21"/>
    </location>
</feature>
<dbReference type="PANTHER" id="PTHR15375:SF22">
    <property type="entry name" value="PROTEIN DBF4 HOMOLOG A"/>
    <property type="match status" value="1"/>
</dbReference>
<feature type="region of interest" description="Disordered" evidence="11">
    <location>
        <begin position="108"/>
        <end position="153"/>
    </location>
</feature>
<evidence type="ECO:0000259" key="13">
    <source>
        <dbReference type="PROSITE" id="PS51265"/>
    </source>
</evidence>
<comment type="subcellular location">
    <subcellularLocation>
        <location evidence="1">Nucleus</location>
    </subcellularLocation>
</comment>
<sequence>MKMKPRRTQKLSRASWQGESVTTDEKTTASQNKRPSLVSSSAQVRPIARKVGPFAGKVFFLDLPSNRTAETLESDIKDLGGTVEKFFSKEIKYLVSNKQEARYANYLRQDSPAPSPDSGPSSPHPRSNPHHAGNHRDNIKSKSRGQGDTFVSSRGRSLVERVVKEQGRIQMDRILSNAVEWGVKILYLNDVLAYVQRKKNTCISQVSATAAASSVKAVSVTKKGFQKCKGGRISKHFVKVEDSTRHYRPIYVTMPNMPEFNLHSVAPCSPFCAEDKDPPGNKQLVHRGGKLPTSEERAHGRKKNRDKKQKQGGYCECCMVKYEKLKMHLQSERHKAFSKTDEYAVVDRLVSTLHCDFINIQTKVHRPKCSVSSVLVAPGPCEITDLRHEEDCGHSVKAERHLTAHGFYSGQNITYNNIGSASGSDPLVQTKEDRRTFHTYPDRSKHRSLVRKRTCRQNSLTSRSQTAEQAQIPRVKSEVPPSRGGFPPSSHSPPPTFKLAEQKPGKDTGSSASHSVSTNTCIKDGARDTSVITNEHGDINQDALEFEAFQERSVFSEKVTGDDLAEKDKVSPPMQGFSPVRTIQRRIRVYKQKRRKMEPTEVHIKPRDVPDSSILKLWELFQSSDDVDMEFCGFSA</sequence>
<dbReference type="PANTHER" id="PTHR15375">
    <property type="entry name" value="ACTIVATOR OF S-PHASE KINASE-RELATED"/>
    <property type="match status" value="1"/>
</dbReference>
<dbReference type="Pfam" id="PF07535">
    <property type="entry name" value="zf-DBF"/>
    <property type="match status" value="1"/>
</dbReference>
<dbReference type="EMBL" id="CAJRST010038888">
    <property type="protein sequence ID" value="CAG6015448.1"/>
    <property type="molecule type" value="Genomic_DNA"/>
</dbReference>
<dbReference type="SMART" id="SM00586">
    <property type="entry name" value="ZnF_DBF"/>
    <property type="match status" value="1"/>
</dbReference>
<dbReference type="InterPro" id="IPR001357">
    <property type="entry name" value="BRCT_dom"/>
</dbReference>
<feature type="region of interest" description="Disordered" evidence="11">
    <location>
        <begin position="433"/>
        <end position="521"/>
    </location>
</feature>
<evidence type="ECO:0000259" key="12">
    <source>
        <dbReference type="PROSITE" id="PS50172"/>
    </source>
</evidence>
<evidence type="ECO:0000256" key="11">
    <source>
        <dbReference type="SAM" id="MobiDB-lite"/>
    </source>
</evidence>
<dbReference type="Proteomes" id="UP000677803">
    <property type="component" value="Unassembled WGS sequence"/>
</dbReference>
<name>A0A8S4BNG1_9TELE</name>
<dbReference type="FunFam" id="6.10.250.3410:FF:000001">
    <property type="entry name" value="Protein DBF4 homolog A"/>
    <property type="match status" value="1"/>
</dbReference>
<dbReference type="InterPro" id="IPR051590">
    <property type="entry name" value="Replication_Regulatory_Kinase"/>
</dbReference>
<dbReference type="InterPro" id="IPR038545">
    <property type="entry name" value="Znf_DBF_sf"/>
</dbReference>
<dbReference type="GO" id="GO:0031431">
    <property type="term" value="C:Dbf4-dependent protein kinase complex"/>
    <property type="evidence" value="ECO:0007669"/>
    <property type="project" value="TreeGrafter"/>
</dbReference>
<feature type="compositionally biased region" description="Polar residues" evidence="11">
    <location>
        <begin position="144"/>
        <end position="153"/>
    </location>
</feature>
<dbReference type="Gene3D" id="6.10.250.3410">
    <property type="entry name" value="DBF zinc finger"/>
    <property type="match status" value="1"/>
</dbReference>
<keyword evidence="6" id="KW-0862">Zinc</keyword>
<feature type="compositionally biased region" description="Basic residues" evidence="11">
    <location>
        <begin position="444"/>
        <end position="455"/>
    </location>
</feature>
<feature type="domain" description="BRCT" evidence="12">
    <location>
        <begin position="49"/>
        <end position="109"/>
    </location>
</feature>
<keyword evidence="4" id="KW-0677">Repeat</keyword>
<keyword evidence="8" id="KW-0131">Cell cycle</keyword>
<keyword evidence="2" id="KW-0597">Phosphoprotein</keyword>
<dbReference type="InterPro" id="IPR006572">
    <property type="entry name" value="Znf_DBF"/>
</dbReference>
<evidence type="ECO:0000256" key="1">
    <source>
        <dbReference type="ARBA" id="ARBA00004123"/>
    </source>
</evidence>
<dbReference type="GO" id="GO:0010571">
    <property type="term" value="P:positive regulation of nuclear cell cycle DNA replication"/>
    <property type="evidence" value="ECO:0007669"/>
    <property type="project" value="TreeGrafter"/>
</dbReference>
<evidence type="ECO:0000256" key="7">
    <source>
        <dbReference type="ARBA" id="ARBA00023242"/>
    </source>
</evidence>
<evidence type="ECO:0000256" key="5">
    <source>
        <dbReference type="ARBA" id="ARBA00022771"/>
    </source>
</evidence>
<dbReference type="GO" id="GO:0043539">
    <property type="term" value="F:protein serine/threonine kinase activator activity"/>
    <property type="evidence" value="ECO:0007669"/>
    <property type="project" value="TreeGrafter"/>
</dbReference>
<feature type="compositionally biased region" description="Polar residues" evidence="11">
    <location>
        <begin position="28"/>
        <end position="43"/>
    </location>
</feature>
<keyword evidence="15" id="KW-1185">Reference proteome</keyword>